<reference evidence="1" key="1">
    <citation type="submission" date="2018-02" db="EMBL/GenBank/DDBJ databases">
        <title>Rhizophora mucronata_Transcriptome.</title>
        <authorList>
            <person name="Meera S.P."/>
            <person name="Sreeshan A."/>
            <person name="Augustine A."/>
        </authorList>
    </citation>
    <scope>NUCLEOTIDE SEQUENCE</scope>
    <source>
        <tissue evidence="1">Leaf</tissue>
    </source>
</reference>
<name>A0A2P2QTF5_RHIMU</name>
<evidence type="ECO:0000313" key="1">
    <source>
        <dbReference type="EMBL" id="MBX70273.1"/>
    </source>
</evidence>
<protein>
    <submittedName>
        <fullName evidence="1">Uncharacterized protein</fullName>
    </submittedName>
</protein>
<proteinExistence type="predicted"/>
<dbReference type="AlphaFoldDB" id="A0A2P2QTF5"/>
<accession>A0A2P2QTF5</accession>
<dbReference type="EMBL" id="GGEC01089789">
    <property type="protein sequence ID" value="MBX70273.1"/>
    <property type="molecule type" value="Transcribed_RNA"/>
</dbReference>
<organism evidence="1">
    <name type="scientific">Rhizophora mucronata</name>
    <name type="common">Asiatic mangrove</name>
    <dbReference type="NCBI Taxonomy" id="61149"/>
    <lineage>
        <taxon>Eukaryota</taxon>
        <taxon>Viridiplantae</taxon>
        <taxon>Streptophyta</taxon>
        <taxon>Embryophyta</taxon>
        <taxon>Tracheophyta</taxon>
        <taxon>Spermatophyta</taxon>
        <taxon>Magnoliopsida</taxon>
        <taxon>eudicotyledons</taxon>
        <taxon>Gunneridae</taxon>
        <taxon>Pentapetalae</taxon>
        <taxon>rosids</taxon>
        <taxon>fabids</taxon>
        <taxon>Malpighiales</taxon>
        <taxon>Rhizophoraceae</taxon>
        <taxon>Rhizophora</taxon>
    </lineage>
</organism>
<sequence length="26" mass="3053">MYRSNIVRMLSLDILEIISTKNQSNL</sequence>